<dbReference type="GO" id="GO:0005829">
    <property type="term" value="C:cytosol"/>
    <property type="evidence" value="ECO:0007669"/>
    <property type="project" value="TreeGrafter"/>
</dbReference>
<proteinExistence type="predicted"/>
<feature type="region of interest" description="Disordered" evidence="3">
    <location>
        <begin position="494"/>
        <end position="554"/>
    </location>
</feature>
<evidence type="ECO:0000256" key="1">
    <source>
        <dbReference type="ARBA" id="ARBA00022884"/>
    </source>
</evidence>
<dbReference type="GO" id="GO:1990904">
    <property type="term" value="C:ribonucleoprotein complex"/>
    <property type="evidence" value="ECO:0007669"/>
    <property type="project" value="TreeGrafter"/>
</dbReference>
<evidence type="ECO:0000259" key="5">
    <source>
        <dbReference type="PROSITE" id="PS50177"/>
    </source>
</evidence>
<feature type="compositionally biased region" description="Polar residues" evidence="3">
    <location>
        <begin position="297"/>
        <end position="306"/>
    </location>
</feature>
<keyword evidence="1 2" id="KW-0694">RNA-binding</keyword>
<dbReference type="PANTHER" id="PTHR10693">
    <property type="entry name" value="RAS GTPASE-ACTIVATING PROTEIN-BINDING PROTEIN"/>
    <property type="match status" value="1"/>
</dbReference>
<reference evidence="6" key="1">
    <citation type="submission" date="2020-06" db="EMBL/GenBank/DDBJ databases">
        <authorList>
            <person name="Li T."/>
            <person name="Hu X."/>
            <person name="Zhang T."/>
            <person name="Song X."/>
            <person name="Zhang H."/>
            <person name="Dai N."/>
            <person name="Sheng W."/>
            <person name="Hou X."/>
            <person name="Wei L."/>
        </authorList>
    </citation>
    <scope>NUCLEOTIDE SEQUENCE</scope>
    <source>
        <strain evidence="6">G02</strain>
        <tissue evidence="6">Leaf</tissue>
    </source>
</reference>
<sequence length="554" mass="61027">MAPNRTRDNSSVEVSEEVLRGGGSATGPTTLRGSGVYAKAAGVDTPLAEVGGVPIWGSYFESGFSLNGDGFPLPVTAAQVGTYFVGQYYQMLQNQPDFVHQFYSDASTMLRIDGNTRETATAMLALGMTQQLYKLKMALDQIHQLVMSLNYTGIEIKTAHSLESWNGGVLVMVSGSVHEKDFNGKKKFIETFFLAPQEKGYFVLNDIFHYVDEEQILQHPIAYLSQSNIDSKLHSSATVREQVSNYMLGTDVQPREFPAPAKIEDDGPANNYNYREEQIVQVPETENILDDKFVQSNGSLQGTMNSLPDHLSSPIEEPVSEPQKHTYASIVAKGQSAPAVPSQSSSNKPSAPSEWQHIPEPGQPSDAPSNTIERSVIETLEETSALEDEVEVKSVYVKNVPTTMAASEIGEEFKKFGKLKPDGVAIRTRKDIDVCYAFVEFEDVSGVQNAIKASMVQIGGHQLYIEGRRPNRNNAIRGGRARGRGRVSYQMEGTRGRFGSRGFGRVSNQDGLDRDYNRPRGTVYTGKLLDRKGHTQATNKDQETGKSYQNDLPL</sequence>
<feature type="compositionally biased region" description="Low complexity" evidence="3">
    <location>
        <begin position="335"/>
        <end position="353"/>
    </location>
</feature>
<feature type="region of interest" description="Disordered" evidence="3">
    <location>
        <begin position="297"/>
        <end position="370"/>
    </location>
</feature>
<dbReference type="SUPFAM" id="SSF54928">
    <property type="entry name" value="RNA-binding domain, RBD"/>
    <property type="match status" value="1"/>
</dbReference>
<dbReference type="EMBL" id="JACGWJ010000015">
    <property type="protein sequence ID" value="KAL0366852.1"/>
    <property type="molecule type" value="Genomic_DNA"/>
</dbReference>
<feature type="region of interest" description="Disordered" evidence="3">
    <location>
        <begin position="1"/>
        <end position="27"/>
    </location>
</feature>
<feature type="compositionally biased region" description="Polar residues" evidence="3">
    <location>
        <begin position="535"/>
        <end position="554"/>
    </location>
</feature>
<dbReference type="GO" id="GO:0003729">
    <property type="term" value="F:mRNA binding"/>
    <property type="evidence" value="ECO:0007669"/>
    <property type="project" value="TreeGrafter"/>
</dbReference>
<dbReference type="FunFam" id="3.10.450.50:FF:000003">
    <property type="entry name" value="Nuclear transport factor 2 family protein"/>
    <property type="match status" value="1"/>
</dbReference>
<dbReference type="InterPro" id="IPR000504">
    <property type="entry name" value="RRM_dom"/>
</dbReference>
<name>A0AAW2QG70_SESRA</name>
<dbReference type="InterPro" id="IPR039539">
    <property type="entry name" value="Ras_GTPase_bind_prot"/>
</dbReference>
<accession>A0AAW2QG70</accession>
<dbReference type="PROSITE" id="PS50102">
    <property type="entry name" value="RRM"/>
    <property type="match status" value="1"/>
</dbReference>
<evidence type="ECO:0000256" key="2">
    <source>
        <dbReference type="PROSITE-ProRule" id="PRU00176"/>
    </source>
</evidence>
<dbReference type="Pfam" id="PF00076">
    <property type="entry name" value="RRM_1"/>
    <property type="match status" value="1"/>
</dbReference>
<organism evidence="6">
    <name type="scientific">Sesamum radiatum</name>
    <name type="common">Black benniseed</name>
    <dbReference type="NCBI Taxonomy" id="300843"/>
    <lineage>
        <taxon>Eukaryota</taxon>
        <taxon>Viridiplantae</taxon>
        <taxon>Streptophyta</taxon>
        <taxon>Embryophyta</taxon>
        <taxon>Tracheophyta</taxon>
        <taxon>Spermatophyta</taxon>
        <taxon>Magnoliopsida</taxon>
        <taxon>eudicotyledons</taxon>
        <taxon>Gunneridae</taxon>
        <taxon>Pentapetalae</taxon>
        <taxon>asterids</taxon>
        <taxon>lamiids</taxon>
        <taxon>Lamiales</taxon>
        <taxon>Pedaliaceae</taxon>
        <taxon>Sesamum</taxon>
    </lineage>
</organism>
<evidence type="ECO:0000259" key="4">
    <source>
        <dbReference type="PROSITE" id="PS50102"/>
    </source>
</evidence>
<dbReference type="CDD" id="cd00780">
    <property type="entry name" value="NTF2"/>
    <property type="match status" value="1"/>
</dbReference>
<evidence type="ECO:0000313" key="6">
    <source>
        <dbReference type="EMBL" id="KAL0366852.1"/>
    </source>
</evidence>
<dbReference type="Gene3D" id="3.10.450.50">
    <property type="match status" value="1"/>
</dbReference>
<feature type="compositionally biased region" description="Basic and acidic residues" evidence="3">
    <location>
        <begin position="1"/>
        <end position="10"/>
    </location>
</feature>
<gene>
    <name evidence="6" type="ORF">Sradi_3575300</name>
</gene>
<dbReference type="Gene3D" id="3.30.70.330">
    <property type="match status" value="1"/>
</dbReference>
<dbReference type="CDD" id="cd00590">
    <property type="entry name" value="RRM_SF"/>
    <property type="match status" value="1"/>
</dbReference>
<dbReference type="InterPro" id="IPR035979">
    <property type="entry name" value="RBD_domain_sf"/>
</dbReference>
<comment type="caution">
    <text evidence="6">The sequence shown here is derived from an EMBL/GenBank/DDBJ whole genome shotgun (WGS) entry which is preliminary data.</text>
</comment>
<evidence type="ECO:0000256" key="3">
    <source>
        <dbReference type="SAM" id="MobiDB-lite"/>
    </source>
</evidence>
<dbReference type="Pfam" id="PF02136">
    <property type="entry name" value="NTF2"/>
    <property type="match status" value="1"/>
</dbReference>
<feature type="domain" description="NTF2" evidence="5">
    <location>
        <begin position="80"/>
        <end position="210"/>
    </location>
</feature>
<dbReference type="PANTHER" id="PTHR10693:SF58">
    <property type="entry name" value="OS02G0131700 PROTEIN"/>
    <property type="match status" value="1"/>
</dbReference>
<feature type="domain" description="RRM" evidence="4">
    <location>
        <begin position="393"/>
        <end position="469"/>
    </location>
</feature>
<dbReference type="InterPro" id="IPR002075">
    <property type="entry name" value="NTF2_dom"/>
</dbReference>
<dbReference type="SMART" id="SM00360">
    <property type="entry name" value="RRM"/>
    <property type="match status" value="1"/>
</dbReference>
<reference evidence="6" key="2">
    <citation type="journal article" date="2024" name="Plant">
        <title>Genomic evolution and insights into agronomic trait innovations of Sesamum species.</title>
        <authorList>
            <person name="Miao H."/>
            <person name="Wang L."/>
            <person name="Qu L."/>
            <person name="Liu H."/>
            <person name="Sun Y."/>
            <person name="Le M."/>
            <person name="Wang Q."/>
            <person name="Wei S."/>
            <person name="Zheng Y."/>
            <person name="Lin W."/>
            <person name="Duan Y."/>
            <person name="Cao H."/>
            <person name="Xiong S."/>
            <person name="Wang X."/>
            <person name="Wei L."/>
            <person name="Li C."/>
            <person name="Ma Q."/>
            <person name="Ju M."/>
            <person name="Zhao R."/>
            <person name="Li G."/>
            <person name="Mu C."/>
            <person name="Tian Q."/>
            <person name="Mei H."/>
            <person name="Zhang T."/>
            <person name="Gao T."/>
            <person name="Zhang H."/>
        </authorList>
    </citation>
    <scope>NUCLEOTIDE SEQUENCE</scope>
    <source>
        <strain evidence="6">G02</strain>
    </source>
</reference>
<dbReference type="InterPro" id="IPR018222">
    <property type="entry name" value="Nuclear_transport_factor_2_euk"/>
</dbReference>
<dbReference type="AlphaFoldDB" id="A0AAW2QG70"/>
<dbReference type="PROSITE" id="PS50177">
    <property type="entry name" value="NTF2_DOMAIN"/>
    <property type="match status" value="1"/>
</dbReference>
<dbReference type="InterPro" id="IPR032710">
    <property type="entry name" value="NTF2-like_dom_sf"/>
</dbReference>
<protein>
    <submittedName>
        <fullName evidence="6">Nuclear transport factor 2</fullName>
    </submittedName>
</protein>
<dbReference type="InterPro" id="IPR012677">
    <property type="entry name" value="Nucleotide-bd_a/b_plait_sf"/>
</dbReference>
<dbReference type="SUPFAM" id="SSF54427">
    <property type="entry name" value="NTF2-like"/>
    <property type="match status" value="1"/>
</dbReference>